<keyword evidence="2" id="KW-1185">Reference proteome</keyword>
<comment type="caution">
    <text evidence="1">The sequence shown here is derived from an EMBL/GenBank/DDBJ whole genome shotgun (WGS) entry which is preliminary data.</text>
</comment>
<organism evidence="1 2">
    <name type="scientific">Caerostris darwini</name>
    <dbReference type="NCBI Taxonomy" id="1538125"/>
    <lineage>
        <taxon>Eukaryota</taxon>
        <taxon>Metazoa</taxon>
        <taxon>Ecdysozoa</taxon>
        <taxon>Arthropoda</taxon>
        <taxon>Chelicerata</taxon>
        <taxon>Arachnida</taxon>
        <taxon>Araneae</taxon>
        <taxon>Araneomorphae</taxon>
        <taxon>Entelegynae</taxon>
        <taxon>Araneoidea</taxon>
        <taxon>Araneidae</taxon>
        <taxon>Caerostris</taxon>
    </lineage>
</organism>
<evidence type="ECO:0000313" key="2">
    <source>
        <dbReference type="Proteomes" id="UP001054837"/>
    </source>
</evidence>
<name>A0AAV4N9S7_9ARAC</name>
<dbReference type="EMBL" id="BPLQ01001406">
    <property type="protein sequence ID" value="GIX81565.1"/>
    <property type="molecule type" value="Genomic_DNA"/>
</dbReference>
<protein>
    <submittedName>
        <fullName evidence="1">Uncharacterized protein</fullName>
    </submittedName>
</protein>
<sequence length="46" mass="5370">MHMHRQTDSEQLAMKTNCEMSDYEVLMSDVAFKCRLDCTEVCLPDN</sequence>
<gene>
    <name evidence="1" type="ORF">CDAR_64211</name>
</gene>
<reference evidence="1 2" key="1">
    <citation type="submission" date="2021-06" db="EMBL/GenBank/DDBJ databases">
        <title>Caerostris darwini draft genome.</title>
        <authorList>
            <person name="Kono N."/>
            <person name="Arakawa K."/>
        </authorList>
    </citation>
    <scope>NUCLEOTIDE SEQUENCE [LARGE SCALE GENOMIC DNA]</scope>
</reference>
<accession>A0AAV4N9S7</accession>
<dbReference type="Proteomes" id="UP001054837">
    <property type="component" value="Unassembled WGS sequence"/>
</dbReference>
<evidence type="ECO:0000313" key="1">
    <source>
        <dbReference type="EMBL" id="GIX81565.1"/>
    </source>
</evidence>
<dbReference type="AlphaFoldDB" id="A0AAV4N9S7"/>
<feature type="non-terminal residue" evidence="1">
    <location>
        <position position="46"/>
    </location>
</feature>
<proteinExistence type="predicted"/>